<evidence type="ECO:0000313" key="13">
    <source>
        <dbReference type="Proteomes" id="UP001190700"/>
    </source>
</evidence>
<evidence type="ECO:0000256" key="9">
    <source>
        <dbReference type="ARBA" id="ARBA00030253"/>
    </source>
</evidence>
<dbReference type="GO" id="GO:0006784">
    <property type="term" value="P:heme A biosynthetic process"/>
    <property type="evidence" value="ECO:0007669"/>
    <property type="project" value="TreeGrafter"/>
</dbReference>
<evidence type="ECO:0000256" key="10">
    <source>
        <dbReference type="SAM" id="MobiDB-lite"/>
    </source>
</evidence>
<evidence type="ECO:0000313" key="12">
    <source>
        <dbReference type="EMBL" id="KAK3262775.1"/>
    </source>
</evidence>
<dbReference type="EMBL" id="LGRX02015957">
    <property type="protein sequence ID" value="KAK3262775.1"/>
    <property type="molecule type" value="Genomic_DNA"/>
</dbReference>
<comment type="caution">
    <text evidence="12">The sequence shown here is derived from an EMBL/GenBank/DDBJ whole genome shotgun (WGS) entry which is preliminary data.</text>
</comment>
<evidence type="ECO:0000256" key="11">
    <source>
        <dbReference type="SAM" id="Phobius"/>
    </source>
</evidence>
<gene>
    <name evidence="12" type="ORF">CYMTET_28386</name>
</gene>
<protein>
    <recommendedName>
        <fullName evidence="3">Protoheme IX farnesyltransferase, mitochondrial</fullName>
    </recommendedName>
    <alternativeName>
        <fullName evidence="9">Heme O synthase</fullName>
    </alternativeName>
</protein>
<evidence type="ECO:0000256" key="8">
    <source>
        <dbReference type="ARBA" id="ARBA00023136"/>
    </source>
</evidence>
<dbReference type="PROSITE" id="PS00943">
    <property type="entry name" value="UBIA"/>
    <property type="match status" value="1"/>
</dbReference>
<evidence type="ECO:0000256" key="4">
    <source>
        <dbReference type="ARBA" id="ARBA00022679"/>
    </source>
</evidence>
<feature type="transmembrane region" description="Helical" evidence="11">
    <location>
        <begin position="203"/>
        <end position="222"/>
    </location>
</feature>
<feature type="transmembrane region" description="Helical" evidence="11">
    <location>
        <begin position="228"/>
        <end position="252"/>
    </location>
</feature>
<dbReference type="InterPro" id="IPR030470">
    <property type="entry name" value="UbiA_prenylTrfase_CS"/>
</dbReference>
<keyword evidence="4" id="KW-0808">Transferase</keyword>
<evidence type="ECO:0000256" key="2">
    <source>
        <dbReference type="ARBA" id="ARBA00005985"/>
    </source>
</evidence>
<dbReference type="PANTHER" id="PTHR43448:SF2">
    <property type="entry name" value="PROTOHEME IX FARNESYLTRANSFERASE, MITOCHONDRIAL"/>
    <property type="match status" value="1"/>
</dbReference>
<keyword evidence="8 11" id="KW-0472">Membrane</keyword>
<dbReference type="InterPro" id="IPR000537">
    <property type="entry name" value="UbiA_prenyltransferase"/>
</dbReference>
<dbReference type="NCBIfam" id="TIGR01473">
    <property type="entry name" value="cyoE_ctaB"/>
    <property type="match status" value="1"/>
</dbReference>
<dbReference type="GO" id="GO:0008495">
    <property type="term" value="F:protoheme IX farnesyltransferase activity"/>
    <property type="evidence" value="ECO:0007669"/>
    <property type="project" value="InterPro"/>
</dbReference>
<keyword evidence="7" id="KW-0350">Heme biosynthesis</keyword>
<dbReference type="FunFam" id="1.10.357.140:FF:000006">
    <property type="entry name" value="Protoheme IX farnesyltransferase, mitochondrial"/>
    <property type="match status" value="1"/>
</dbReference>
<dbReference type="AlphaFoldDB" id="A0AAE0KWA3"/>
<organism evidence="12 13">
    <name type="scientific">Cymbomonas tetramitiformis</name>
    <dbReference type="NCBI Taxonomy" id="36881"/>
    <lineage>
        <taxon>Eukaryota</taxon>
        <taxon>Viridiplantae</taxon>
        <taxon>Chlorophyta</taxon>
        <taxon>Pyramimonadophyceae</taxon>
        <taxon>Pyramimonadales</taxon>
        <taxon>Pyramimonadaceae</taxon>
        <taxon>Cymbomonas</taxon>
    </lineage>
</organism>
<proteinExistence type="inferred from homology"/>
<dbReference type="Proteomes" id="UP001190700">
    <property type="component" value="Unassembled WGS sequence"/>
</dbReference>
<accession>A0AAE0KWA3</accession>
<dbReference type="InterPro" id="IPR044878">
    <property type="entry name" value="UbiA_sf"/>
</dbReference>
<evidence type="ECO:0000256" key="3">
    <source>
        <dbReference type="ARBA" id="ARBA00016335"/>
    </source>
</evidence>
<comment type="subcellular location">
    <subcellularLocation>
        <location evidence="1">Membrane</location>
        <topology evidence="1">Multi-pass membrane protein</topology>
    </subcellularLocation>
</comment>
<name>A0AAE0KWA3_9CHLO</name>
<keyword evidence="6 11" id="KW-1133">Transmembrane helix</keyword>
<evidence type="ECO:0000256" key="1">
    <source>
        <dbReference type="ARBA" id="ARBA00004141"/>
    </source>
</evidence>
<feature type="transmembrane region" description="Helical" evidence="11">
    <location>
        <begin position="150"/>
        <end position="171"/>
    </location>
</feature>
<dbReference type="HAMAP" id="MF_00154">
    <property type="entry name" value="CyoE_CtaB"/>
    <property type="match status" value="1"/>
</dbReference>
<dbReference type="GO" id="GO:0016020">
    <property type="term" value="C:membrane"/>
    <property type="evidence" value="ECO:0007669"/>
    <property type="project" value="UniProtKB-SubCell"/>
</dbReference>
<reference evidence="12 13" key="1">
    <citation type="journal article" date="2015" name="Genome Biol. Evol.">
        <title>Comparative Genomics of a Bacterivorous Green Alga Reveals Evolutionary Causalities and Consequences of Phago-Mixotrophic Mode of Nutrition.</title>
        <authorList>
            <person name="Burns J.A."/>
            <person name="Paasch A."/>
            <person name="Narechania A."/>
            <person name="Kim E."/>
        </authorList>
    </citation>
    <scope>NUCLEOTIDE SEQUENCE [LARGE SCALE GENOMIC DNA]</scope>
    <source>
        <strain evidence="12 13">PLY_AMNH</strain>
    </source>
</reference>
<evidence type="ECO:0000256" key="7">
    <source>
        <dbReference type="ARBA" id="ARBA00023133"/>
    </source>
</evidence>
<sequence length="463" mass="49978">MFGARSFGSRLARDGLSAWATVSRSSAERSANLIKVSYNFSHSFRTNLTAYSTKQGSSPEARSLGEAARHCAQCYKELSKLRLSALVVSTAAAGYVMGSAEEIQWAGLFWTSVGTMGASACANTINQLMEVKYDASMNRTMRRPLPAGRITRGHALAFAVTTGLTGISLLLWKTNNLTAALGAANIVLYTMAYTPLKRISIANTWIGAVVGAIPPLMGWAAASGKLDAGAYVLAAALYFWQLPHFMALAWMCREDYARGKYRMISLVDTTGRRTAACALRNCVYLLPLGPIALAAGVVEWPFALEATALTTYFTYASMQFLKEPSAARTCFRASLLYLPLFMAAMVVHRIPQTEDTKATADVLLQRACASLQYCSTLLGITTDVKPVEETKAAEFVPEAPSPRLEPKRAIGIPDILAPFPFLPLPPLPQCPSRIYADSDNSSSSKECPPSTESKSGKISAESK</sequence>
<evidence type="ECO:0000256" key="5">
    <source>
        <dbReference type="ARBA" id="ARBA00022692"/>
    </source>
</evidence>
<evidence type="ECO:0000256" key="6">
    <source>
        <dbReference type="ARBA" id="ARBA00022989"/>
    </source>
</evidence>
<keyword evidence="5 11" id="KW-0812">Transmembrane</keyword>
<dbReference type="GO" id="GO:0005739">
    <property type="term" value="C:mitochondrion"/>
    <property type="evidence" value="ECO:0007669"/>
    <property type="project" value="TreeGrafter"/>
</dbReference>
<comment type="similarity">
    <text evidence="2">Belongs to the UbiA prenyltransferase family.</text>
</comment>
<dbReference type="InterPro" id="IPR006369">
    <property type="entry name" value="Protohaem_IX_farnesylTrfase"/>
</dbReference>
<dbReference type="Gene3D" id="1.10.357.140">
    <property type="entry name" value="UbiA prenyltransferase"/>
    <property type="match status" value="1"/>
</dbReference>
<feature type="region of interest" description="Disordered" evidence="10">
    <location>
        <begin position="432"/>
        <end position="463"/>
    </location>
</feature>
<dbReference type="PANTHER" id="PTHR43448">
    <property type="entry name" value="PROTOHEME IX FARNESYLTRANSFERASE, MITOCHONDRIAL"/>
    <property type="match status" value="1"/>
</dbReference>
<dbReference type="CDD" id="cd13957">
    <property type="entry name" value="PT_UbiA_Cox10"/>
    <property type="match status" value="1"/>
</dbReference>
<feature type="compositionally biased region" description="Polar residues" evidence="10">
    <location>
        <begin position="438"/>
        <end position="453"/>
    </location>
</feature>
<keyword evidence="13" id="KW-1185">Reference proteome</keyword>
<dbReference type="Pfam" id="PF01040">
    <property type="entry name" value="UbiA"/>
    <property type="match status" value="1"/>
</dbReference>